<evidence type="ECO:0000313" key="1">
    <source>
        <dbReference type="EMBL" id="GAG51280.1"/>
    </source>
</evidence>
<dbReference type="EMBL" id="BARS01054737">
    <property type="protein sequence ID" value="GAG51280.1"/>
    <property type="molecule type" value="Genomic_DNA"/>
</dbReference>
<gene>
    <name evidence="1" type="ORF">S01H1_80968</name>
</gene>
<organism evidence="1">
    <name type="scientific">marine sediment metagenome</name>
    <dbReference type="NCBI Taxonomy" id="412755"/>
    <lineage>
        <taxon>unclassified sequences</taxon>
        <taxon>metagenomes</taxon>
        <taxon>ecological metagenomes</taxon>
    </lineage>
</organism>
<feature type="non-terminal residue" evidence="1">
    <location>
        <position position="69"/>
    </location>
</feature>
<name>X0Y694_9ZZZZ</name>
<dbReference type="AlphaFoldDB" id="X0Y694"/>
<proteinExistence type="predicted"/>
<reference evidence="1" key="1">
    <citation type="journal article" date="2014" name="Front. Microbiol.">
        <title>High frequency of phylogenetically diverse reductive dehalogenase-homologous genes in deep subseafloor sedimentary metagenomes.</title>
        <authorList>
            <person name="Kawai M."/>
            <person name="Futagami T."/>
            <person name="Toyoda A."/>
            <person name="Takaki Y."/>
            <person name="Nishi S."/>
            <person name="Hori S."/>
            <person name="Arai W."/>
            <person name="Tsubouchi T."/>
            <person name="Morono Y."/>
            <person name="Uchiyama I."/>
            <person name="Ito T."/>
            <person name="Fujiyama A."/>
            <person name="Inagaki F."/>
            <person name="Takami H."/>
        </authorList>
    </citation>
    <scope>NUCLEOTIDE SEQUENCE</scope>
    <source>
        <strain evidence="1">Expedition CK06-06</strain>
    </source>
</reference>
<protein>
    <submittedName>
        <fullName evidence="1">Uncharacterized protein</fullName>
    </submittedName>
</protein>
<sequence>MTTWQKLGIWLAAVGIQLCACAIGSDDAIPRDSAIAHGPQGWQRLLLNPMEDASSVGTGAWKLKGTYVA</sequence>
<accession>X0Y694</accession>
<comment type="caution">
    <text evidence="1">The sequence shown here is derived from an EMBL/GenBank/DDBJ whole genome shotgun (WGS) entry which is preliminary data.</text>
</comment>